<reference evidence="2 3" key="1">
    <citation type="submission" date="2022-07" db="EMBL/GenBank/DDBJ databases">
        <authorList>
            <person name="Phongsopitanun W."/>
            <person name="Tanasupawat S."/>
        </authorList>
    </citation>
    <scope>NUCLEOTIDE SEQUENCE [LARGE SCALE GENOMIC DNA]</scope>
    <source>
        <strain evidence="2 3">RCU-064</strain>
    </source>
</reference>
<dbReference type="RefSeq" id="WP_256656149.1">
    <property type="nucleotide sequence ID" value="NZ_JANIAA010000080.1"/>
</dbReference>
<keyword evidence="3" id="KW-1185">Reference proteome</keyword>
<gene>
    <name evidence="2" type="ORF">NP777_45870</name>
</gene>
<evidence type="ECO:0000313" key="2">
    <source>
        <dbReference type="EMBL" id="MCQ8195421.1"/>
    </source>
</evidence>
<feature type="region of interest" description="Disordered" evidence="1">
    <location>
        <begin position="418"/>
        <end position="438"/>
    </location>
</feature>
<feature type="compositionally biased region" description="Low complexity" evidence="1">
    <location>
        <begin position="9"/>
        <end position="24"/>
    </location>
</feature>
<evidence type="ECO:0000256" key="1">
    <source>
        <dbReference type="SAM" id="MobiDB-lite"/>
    </source>
</evidence>
<feature type="region of interest" description="Disordered" evidence="1">
    <location>
        <begin position="1"/>
        <end position="35"/>
    </location>
</feature>
<evidence type="ECO:0008006" key="4">
    <source>
        <dbReference type="Google" id="ProtNLM"/>
    </source>
</evidence>
<proteinExistence type="predicted"/>
<name>A0ABT1VFV4_9ACTN</name>
<dbReference type="Proteomes" id="UP001204746">
    <property type="component" value="Unassembled WGS sequence"/>
</dbReference>
<comment type="caution">
    <text evidence="2">The sequence shown here is derived from an EMBL/GenBank/DDBJ whole genome shotgun (WGS) entry which is preliminary data.</text>
</comment>
<feature type="region of interest" description="Disordered" evidence="1">
    <location>
        <begin position="102"/>
        <end position="148"/>
    </location>
</feature>
<accession>A0ABT1VFV4</accession>
<feature type="compositionally biased region" description="Basic and acidic residues" evidence="1">
    <location>
        <begin position="418"/>
        <end position="431"/>
    </location>
</feature>
<dbReference type="EMBL" id="JANIAA010000080">
    <property type="protein sequence ID" value="MCQ8195421.1"/>
    <property type="molecule type" value="Genomic_DNA"/>
</dbReference>
<organism evidence="2 3">
    <name type="scientific">Streptomyces rugosispiralis</name>
    <dbReference type="NCBI Taxonomy" id="2967341"/>
    <lineage>
        <taxon>Bacteria</taxon>
        <taxon>Bacillati</taxon>
        <taxon>Actinomycetota</taxon>
        <taxon>Actinomycetes</taxon>
        <taxon>Kitasatosporales</taxon>
        <taxon>Streptomycetaceae</taxon>
        <taxon>Streptomyces</taxon>
    </lineage>
</organism>
<protein>
    <recommendedName>
        <fullName evidence="4">Replication protein</fullName>
    </recommendedName>
</protein>
<sequence>MTSVRDADASAPHDPAHAPDVTPAQGAVEDARGPVAGVTPLELARQRQTAVRAAAQAKRAVAPRPRAIDRAIDRELARAAKAPSEALSAALTAAGIDPAATTAARSHRTVTDDSAPTPHGGAAGERGNSVSAAGQNLDGASGDGDGDGCGVFLPRKDARLRLRDEIQRWTQLPSVRHCEAAPKGEAVGVHLANSGRSTSFSGLVRCGSVWSCPPCAARVRAHRAAELERWALAWLEEDHGLYLVTLTVPHWEHVRLDGEQGQLNKLLEGWRGVGMGAWWVGRAVIRNKAPVRWEDRHQYADDEDFPTDIEPREVGGELVVWKRGFKARWGIAGTTRTAEITDGRNGWHSHIHVLIWTETPATRADADKLEQELYDRWAQRCRSVKLPVPSRDRGVRVDPADRSLAGQKALARYIAKVQEKQRDDEDQEQKPVGRALASEMTRQDMKLARGAKGRTAFDLAQLAAEGHEWARERWLEYESATRGRRCLTWSEGLRERLAELLDEELDERDDDELANELEEERQVPDVAIARPAFRESIAQRRGGRADIVAAGDVGGLPAVLALLDRWGLVSGTDYWLPDPLEDALPVSAEQYKRGRAAKQHWHDRVQAADAVPLSRTVQQWAAAAEKRRATLAAQKDETATAAADGTTTDVELAELEAARVQFLEARRAATAARETDVAAALARFRNAS</sequence>
<evidence type="ECO:0000313" key="3">
    <source>
        <dbReference type="Proteomes" id="UP001204746"/>
    </source>
</evidence>